<comment type="similarity">
    <text evidence="1 6">Belongs to the polypeptide deformylase family.</text>
</comment>
<name>A0A9X4RIJ1_9CYAN</name>
<comment type="function">
    <text evidence="6">Removes the formyl group from the N-terminal Met of newly synthesized proteins. Requires at least a dipeptide for an efficient rate of reaction. N-terminal L-methionine is a prerequisite for activity but the enzyme has broad specificity at other positions.</text>
</comment>
<feature type="binding site" evidence="6">
    <location>
        <position position="135"/>
    </location>
    <ligand>
        <name>Fe cation</name>
        <dbReference type="ChEBI" id="CHEBI:24875"/>
    </ligand>
</feature>
<evidence type="ECO:0000256" key="1">
    <source>
        <dbReference type="ARBA" id="ARBA00010759"/>
    </source>
</evidence>
<dbReference type="RefSeq" id="WP_009627340.1">
    <property type="nucleotide sequence ID" value="NZ_VBTY01000088.1"/>
</dbReference>
<dbReference type="GO" id="GO:0046872">
    <property type="term" value="F:metal ion binding"/>
    <property type="evidence" value="ECO:0007669"/>
    <property type="project" value="UniProtKB-KW"/>
</dbReference>
<proteinExistence type="inferred from homology"/>
<dbReference type="InterPro" id="IPR023635">
    <property type="entry name" value="Peptide_deformylase"/>
</dbReference>
<dbReference type="Gene3D" id="3.90.45.10">
    <property type="entry name" value="Peptide deformylase"/>
    <property type="match status" value="1"/>
</dbReference>
<comment type="caution">
    <text evidence="7">The sequence shown here is derived from an EMBL/GenBank/DDBJ whole genome shotgun (WGS) entry which is preliminary data.</text>
</comment>
<dbReference type="Pfam" id="PF01327">
    <property type="entry name" value="Pep_deformylase"/>
    <property type="match status" value="1"/>
</dbReference>
<reference evidence="7" key="1">
    <citation type="submission" date="2019-05" db="EMBL/GenBank/DDBJ databases">
        <title>Whole genome sequencing of Pseudanabaena catenata USMAC16.</title>
        <authorList>
            <person name="Khan Z."/>
            <person name="Omar W.M."/>
            <person name="Convey P."/>
            <person name="Merican F."/>
            <person name="Najimudin N."/>
        </authorList>
    </citation>
    <scope>NUCLEOTIDE SEQUENCE</scope>
    <source>
        <strain evidence="7">USMAC16</strain>
    </source>
</reference>
<protein>
    <recommendedName>
        <fullName evidence="6">Peptide deformylase</fullName>
        <shortName evidence="6">PDF</shortName>
        <ecNumber evidence="6">3.5.1.88</ecNumber>
    </recommendedName>
    <alternativeName>
        <fullName evidence="6">Polypeptide deformylase</fullName>
    </alternativeName>
</protein>
<evidence type="ECO:0000313" key="8">
    <source>
        <dbReference type="Proteomes" id="UP001152872"/>
    </source>
</evidence>
<gene>
    <name evidence="6 7" type="primary">def</name>
    <name evidence="7" type="ORF">FEV09_11690</name>
</gene>
<dbReference type="PANTHER" id="PTHR10458">
    <property type="entry name" value="PEPTIDE DEFORMYLASE"/>
    <property type="match status" value="1"/>
</dbReference>
<keyword evidence="2 6" id="KW-0479">Metal-binding</keyword>
<evidence type="ECO:0000256" key="6">
    <source>
        <dbReference type="HAMAP-Rule" id="MF_00163"/>
    </source>
</evidence>
<keyword evidence="5 6" id="KW-0408">Iron</keyword>
<feature type="active site" evidence="6">
    <location>
        <position position="178"/>
    </location>
</feature>
<dbReference type="PIRSF" id="PIRSF004749">
    <property type="entry name" value="Pep_def"/>
    <property type="match status" value="1"/>
</dbReference>
<keyword evidence="8" id="KW-1185">Reference proteome</keyword>
<dbReference type="InterPro" id="IPR036821">
    <property type="entry name" value="Peptide_deformylase_sf"/>
</dbReference>
<keyword evidence="3 6" id="KW-0378">Hydrolase</keyword>
<feature type="binding site" evidence="6">
    <location>
        <position position="181"/>
    </location>
    <ligand>
        <name>Fe cation</name>
        <dbReference type="ChEBI" id="CHEBI:24875"/>
    </ligand>
</feature>
<organism evidence="7 8">
    <name type="scientific">Pseudanabaena catenata USMAC16</name>
    <dbReference type="NCBI Taxonomy" id="1855837"/>
    <lineage>
        <taxon>Bacteria</taxon>
        <taxon>Bacillati</taxon>
        <taxon>Cyanobacteriota</taxon>
        <taxon>Cyanophyceae</taxon>
        <taxon>Pseudanabaenales</taxon>
        <taxon>Pseudanabaenaceae</taxon>
        <taxon>Pseudanabaena</taxon>
    </lineage>
</organism>
<dbReference type="EMBL" id="VBTY01000088">
    <property type="protein sequence ID" value="MDG3495222.1"/>
    <property type="molecule type" value="Genomic_DNA"/>
</dbReference>
<dbReference type="PRINTS" id="PR01576">
    <property type="entry name" value="PDEFORMYLASE"/>
</dbReference>
<evidence type="ECO:0000256" key="2">
    <source>
        <dbReference type="ARBA" id="ARBA00022723"/>
    </source>
</evidence>
<dbReference type="NCBIfam" id="TIGR00079">
    <property type="entry name" value="pept_deformyl"/>
    <property type="match status" value="1"/>
</dbReference>
<dbReference type="NCBIfam" id="NF001159">
    <property type="entry name" value="PRK00150.1-3"/>
    <property type="match status" value="1"/>
</dbReference>
<dbReference type="Proteomes" id="UP001152872">
    <property type="component" value="Unassembled WGS sequence"/>
</dbReference>
<sequence length="213" mass="24322">MFTQPIKLINQTLTKKFNKPLNQIFTLFTHLFTQENPKQSVYQIGNPILRQIAQPIADVSDREIQQLIDAMLVTLKESRGVGLAAPQIGKSLQLLIVASHPNQRYPHAPQMEPTAMINPQIISHSEETEKGWEGCLSVPMIRGLVPRYREIEVAYTDRYGDRQVAKLTDFVARIFQHEYDHLEGKVFLDRVESSLDLASEAEYHKLLQVSKVS</sequence>
<dbReference type="EC" id="3.5.1.88" evidence="6"/>
<evidence type="ECO:0000256" key="3">
    <source>
        <dbReference type="ARBA" id="ARBA00022801"/>
    </source>
</evidence>
<dbReference type="SUPFAM" id="SSF56420">
    <property type="entry name" value="Peptide deformylase"/>
    <property type="match status" value="1"/>
</dbReference>
<dbReference type="PANTHER" id="PTHR10458:SF20">
    <property type="entry name" value="PEPTIDE DEFORMYLASE 1"/>
    <property type="match status" value="1"/>
</dbReference>
<dbReference type="GO" id="GO:0006412">
    <property type="term" value="P:translation"/>
    <property type="evidence" value="ECO:0007669"/>
    <property type="project" value="UniProtKB-UniRule"/>
</dbReference>
<comment type="catalytic activity">
    <reaction evidence="6">
        <text>N-terminal N-formyl-L-methionyl-[peptide] + H2O = N-terminal L-methionyl-[peptide] + formate</text>
        <dbReference type="Rhea" id="RHEA:24420"/>
        <dbReference type="Rhea" id="RHEA-COMP:10639"/>
        <dbReference type="Rhea" id="RHEA-COMP:10640"/>
        <dbReference type="ChEBI" id="CHEBI:15377"/>
        <dbReference type="ChEBI" id="CHEBI:15740"/>
        <dbReference type="ChEBI" id="CHEBI:49298"/>
        <dbReference type="ChEBI" id="CHEBI:64731"/>
        <dbReference type="EC" id="3.5.1.88"/>
    </reaction>
</comment>
<dbReference type="FunFam" id="3.90.45.10:FF:000003">
    <property type="entry name" value="Peptide deformylase"/>
    <property type="match status" value="1"/>
</dbReference>
<dbReference type="GO" id="GO:0042586">
    <property type="term" value="F:peptide deformylase activity"/>
    <property type="evidence" value="ECO:0007669"/>
    <property type="project" value="UniProtKB-UniRule"/>
</dbReference>
<evidence type="ECO:0000313" key="7">
    <source>
        <dbReference type="EMBL" id="MDG3495222.1"/>
    </source>
</evidence>
<evidence type="ECO:0000256" key="4">
    <source>
        <dbReference type="ARBA" id="ARBA00022917"/>
    </source>
</evidence>
<dbReference type="AlphaFoldDB" id="A0A9X4RIJ1"/>
<feature type="binding site" evidence="6">
    <location>
        <position position="177"/>
    </location>
    <ligand>
        <name>Fe cation</name>
        <dbReference type="ChEBI" id="CHEBI:24875"/>
    </ligand>
</feature>
<evidence type="ECO:0000256" key="5">
    <source>
        <dbReference type="ARBA" id="ARBA00023004"/>
    </source>
</evidence>
<keyword evidence="4 6" id="KW-0648">Protein biosynthesis</keyword>
<dbReference type="HAMAP" id="MF_00163">
    <property type="entry name" value="Pep_deformylase"/>
    <property type="match status" value="1"/>
</dbReference>
<accession>A0A9X4RIJ1</accession>
<dbReference type="CDD" id="cd00487">
    <property type="entry name" value="Pep_deformylase"/>
    <property type="match status" value="1"/>
</dbReference>
<comment type="cofactor">
    <cofactor evidence="6">
        <name>Fe(2+)</name>
        <dbReference type="ChEBI" id="CHEBI:29033"/>
    </cofactor>
    <text evidence="6">Binds 1 Fe(2+) ion.</text>
</comment>